<gene>
    <name evidence="1" type="ORF">Afil01_22960</name>
</gene>
<reference evidence="1" key="1">
    <citation type="submission" date="2023-03" db="EMBL/GenBank/DDBJ databases">
        <title>Actinorhabdospora filicis NBRC 111898.</title>
        <authorList>
            <person name="Ichikawa N."/>
            <person name="Sato H."/>
            <person name="Tonouchi N."/>
        </authorList>
    </citation>
    <scope>NUCLEOTIDE SEQUENCE</scope>
    <source>
        <strain evidence="1">NBRC 111898</strain>
    </source>
</reference>
<dbReference type="GO" id="GO:0008641">
    <property type="term" value="F:ubiquitin-like modifier activating enzyme activity"/>
    <property type="evidence" value="ECO:0007669"/>
    <property type="project" value="InterPro"/>
</dbReference>
<dbReference type="NCBIfam" id="TIGR03882">
    <property type="entry name" value="cyclo_dehyd_2"/>
    <property type="match status" value="1"/>
</dbReference>
<dbReference type="SUPFAM" id="SSF69572">
    <property type="entry name" value="Activating enzymes of the ubiquitin-like proteins"/>
    <property type="match status" value="1"/>
</dbReference>
<evidence type="ECO:0008006" key="3">
    <source>
        <dbReference type="Google" id="ProtNLM"/>
    </source>
</evidence>
<keyword evidence="2" id="KW-1185">Reference proteome</keyword>
<protein>
    <recommendedName>
        <fullName evidence="3">Bacteriocin biosynthesis cyclodehydratase domain-containing protein</fullName>
    </recommendedName>
</protein>
<accession>A0A9W6SI12</accession>
<dbReference type="Proteomes" id="UP001165079">
    <property type="component" value="Unassembled WGS sequence"/>
</dbReference>
<dbReference type="Gene3D" id="3.40.50.720">
    <property type="entry name" value="NAD(P)-binding Rossmann-like Domain"/>
    <property type="match status" value="1"/>
</dbReference>
<proteinExistence type="predicted"/>
<dbReference type="RefSeq" id="WP_285662590.1">
    <property type="nucleotide sequence ID" value="NZ_BSTX01000001.1"/>
</dbReference>
<organism evidence="1 2">
    <name type="scientific">Actinorhabdospora filicis</name>
    <dbReference type="NCBI Taxonomy" id="1785913"/>
    <lineage>
        <taxon>Bacteria</taxon>
        <taxon>Bacillati</taxon>
        <taxon>Actinomycetota</taxon>
        <taxon>Actinomycetes</taxon>
        <taxon>Micromonosporales</taxon>
        <taxon>Micromonosporaceae</taxon>
        <taxon>Actinorhabdospora</taxon>
    </lineage>
</organism>
<dbReference type="EMBL" id="BSTX01000001">
    <property type="protein sequence ID" value="GLZ77489.1"/>
    <property type="molecule type" value="Genomic_DNA"/>
</dbReference>
<name>A0A9W6SI12_9ACTN</name>
<evidence type="ECO:0000313" key="2">
    <source>
        <dbReference type="Proteomes" id="UP001165079"/>
    </source>
</evidence>
<dbReference type="InterPro" id="IPR035985">
    <property type="entry name" value="Ubiquitin-activating_enz"/>
</dbReference>
<comment type="caution">
    <text evidence="1">The sequence shown here is derived from an EMBL/GenBank/DDBJ whole genome shotgun (WGS) entry which is preliminary data.</text>
</comment>
<dbReference type="InterPro" id="IPR022291">
    <property type="entry name" value="Bacteriocin_synth_cyclodeHase"/>
</dbReference>
<sequence length="289" mass="30681">MAEPVTALPHSRLRLRDTAVVDDRDGEVAVYLHDLGGGSVLRGVPALMFRSVQRRFGPEWFTVTAAVGDDLAGDTQMWTNVLTALTERGILVTGGDERGTVPAPELLRVQVTADAEDIERLAGLTAAATNVELVSGPPHGTHPTADLAVLFDRGAGAEDALAFARRQAEAGRQSLTVRVYGENLELGPWTVPGRTPCFECYWSRLQAGRERTPPQSFLHGYALPATPSMAAEAALVFVAGEIAKAAAGKPPVTMGQVLRLELAALELVKHKVVSAPRCPTCATAFRAAA</sequence>
<dbReference type="AlphaFoldDB" id="A0A9W6SI12"/>
<evidence type="ECO:0000313" key="1">
    <source>
        <dbReference type="EMBL" id="GLZ77489.1"/>
    </source>
</evidence>